<dbReference type="SUPFAM" id="SSF52540">
    <property type="entry name" value="P-loop containing nucleoside triphosphate hydrolases"/>
    <property type="match status" value="1"/>
</dbReference>
<dbReference type="InParanoid" id="A0A1D6P6P4"/>
<gene>
    <name evidence="2" type="ORF">ZEAMMB73_Zm00001d047062</name>
</gene>
<dbReference type="GO" id="GO:0005525">
    <property type="term" value="F:GTP binding"/>
    <property type="evidence" value="ECO:0007669"/>
    <property type="project" value="InterPro"/>
</dbReference>
<accession>A0A1D6P6P4</accession>
<evidence type="ECO:0000313" key="2">
    <source>
        <dbReference type="EMBL" id="AQL05525.1"/>
    </source>
</evidence>
<evidence type="ECO:0000256" key="1">
    <source>
        <dbReference type="SAM" id="MobiDB-lite"/>
    </source>
</evidence>
<sequence length="499" mass="54786">MGGQHYLYMVIEGLSRTLNGSLLTTSNLSNKSADAVVTISNRPVIVQSPEPSLDTQFVHNPSGKCTSESILQNNSIPDSALVPSKENDHIVLKGDICEETLMDTKTANGSWDCSELNNDSCGKTSALCMKLNRSALNVTQATSVPDRLSSSLEKASENVAASGVKETKTFGSAVCDVDRSSEPIDRSNNNVTSNTMRHSETIVVDSVNNVGDTASNSSLATKSSSIQSDADTQTSELTPIRSPVILAKEHDNLQLAWELSSQIRNCQRLLSEGAVSERAITKDEAHPIISRLALLIYKAQDSHYDISSTIVILKNHALALEERAKAAIVQSAEFGQLAAKSFPKNLHGLTVKLIEEWLRNPKHRSRSEENQNSTRLVDNNLYHFYIFSDNVLATSVVVNSTVSNANHPQQLVYFFLRPLLHMRRNGFKNFKHKEAKAYAQENGLFFMETSAKTATNVNDVFYEIAKKLLQGQQVQNPQGGMVLNQRPPERMVSSSSCCA</sequence>
<dbReference type="AlphaFoldDB" id="A0A1D6P6P4"/>
<dbReference type="eggNOG" id="KOG0092">
    <property type="taxonomic scope" value="Eukaryota"/>
</dbReference>
<dbReference type="EMBL" id="CM000785">
    <property type="protein sequence ID" value="AQL05525.1"/>
    <property type="molecule type" value="Genomic_DNA"/>
</dbReference>
<dbReference type="Gene3D" id="3.40.50.300">
    <property type="entry name" value="P-loop containing nucleotide triphosphate hydrolases"/>
    <property type="match status" value="1"/>
</dbReference>
<dbReference type="PANTHER" id="PTHR32116">
    <property type="entry name" value="GALACTURONOSYLTRANSFERASE 4-RELATED"/>
    <property type="match status" value="1"/>
</dbReference>
<protein>
    <submittedName>
        <fullName evidence="2">Ras-related protein Rab5</fullName>
    </submittedName>
</protein>
<dbReference type="GO" id="GO:0047262">
    <property type="term" value="F:polygalacturonate 4-alpha-galacturonosyltransferase activity"/>
    <property type="evidence" value="ECO:0007669"/>
    <property type="project" value="InterPro"/>
</dbReference>
<organism evidence="2">
    <name type="scientific">Zea mays</name>
    <name type="common">Maize</name>
    <dbReference type="NCBI Taxonomy" id="4577"/>
    <lineage>
        <taxon>Eukaryota</taxon>
        <taxon>Viridiplantae</taxon>
        <taxon>Streptophyta</taxon>
        <taxon>Embryophyta</taxon>
        <taxon>Tracheophyta</taxon>
        <taxon>Spermatophyta</taxon>
        <taxon>Magnoliopsida</taxon>
        <taxon>Liliopsida</taxon>
        <taxon>Poales</taxon>
        <taxon>Poaceae</taxon>
        <taxon>PACMAD clade</taxon>
        <taxon>Panicoideae</taxon>
        <taxon>Andropogonodae</taxon>
        <taxon>Andropogoneae</taxon>
        <taxon>Tripsacinae</taxon>
        <taxon>Zea</taxon>
    </lineage>
</organism>
<dbReference type="SMR" id="A0A1D6P6P4"/>
<proteinExistence type="predicted"/>
<reference evidence="2" key="1">
    <citation type="submission" date="2015-12" db="EMBL/GenBank/DDBJ databases">
        <title>Update maize B73 reference genome by single molecule sequencing technologies.</title>
        <authorList>
            <consortium name="Maize Genome Sequencing Project"/>
            <person name="Ware D."/>
        </authorList>
    </citation>
    <scope>NUCLEOTIDE SEQUENCE</scope>
    <source>
        <tissue evidence="2">Seedling</tissue>
    </source>
</reference>
<dbReference type="InterPro" id="IPR029993">
    <property type="entry name" value="GAUT"/>
</dbReference>
<feature type="compositionally biased region" description="Low complexity" evidence="1">
    <location>
        <begin position="214"/>
        <end position="225"/>
    </location>
</feature>
<dbReference type="GO" id="GO:0003924">
    <property type="term" value="F:GTPase activity"/>
    <property type="evidence" value="ECO:0007669"/>
    <property type="project" value="InterPro"/>
</dbReference>
<dbReference type="PANTHER" id="PTHR32116:SF20">
    <property type="entry name" value="HEXOSYLTRANSFERASE GAUT11"/>
    <property type="match status" value="1"/>
</dbReference>
<dbReference type="InterPro" id="IPR027417">
    <property type="entry name" value="P-loop_NTPase"/>
</dbReference>
<dbReference type="eggNOG" id="KOG2388">
    <property type="taxonomic scope" value="Eukaryota"/>
</dbReference>
<feature type="region of interest" description="Disordered" evidence="1">
    <location>
        <begin position="479"/>
        <end position="499"/>
    </location>
</feature>
<feature type="region of interest" description="Disordered" evidence="1">
    <location>
        <begin position="214"/>
        <end position="234"/>
    </location>
</feature>
<name>A0A1D6P6P4_MAIZE</name>
<dbReference type="InterPro" id="IPR001806">
    <property type="entry name" value="Small_GTPase"/>
</dbReference>
<dbReference type="ExpressionAtlas" id="A0A1D6P6P4">
    <property type="expression patterns" value="baseline"/>
</dbReference>
<dbReference type="Pfam" id="PF00071">
    <property type="entry name" value="Ras"/>
    <property type="match status" value="1"/>
</dbReference>